<evidence type="ECO:0000313" key="2">
    <source>
        <dbReference type="Proteomes" id="UP000178908"/>
    </source>
</evidence>
<comment type="caution">
    <text evidence="1">The sequence shown here is derived from an EMBL/GenBank/DDBJ whole genome shotgun (WGS) entry which is preliminary data.</text>
</comment>
<evidence type="ECO:0000313" key="1">
    <source>
        <dbReference type="EMBL" id="OGN08368.1"/>
    </source>
</evidence>
<dbReference type="Proteomes" id="UP000178908">
    <property type="component" value="Unassembled WGS sequence"/>
</dbReference>
<protein>
    <recommendedName>
        <fullName evidence="3">HTH psq-type domain-containing protein</fullName>
    </recommendedName>
</protein>
<sequence>MVSRWSRLKTKALVLRQKGYSIGHIEKVFGIPRSTLSAWLRNIKLTQKQKDILEKRSRDALTKARSKAILWHNEQKRLRLVTAENNANIILNRINVDINIINLALAILYLGEGFKKSAMTALGNSDPLILKFFISTLKKIYNLDMSKFKCELHLRADQSPKKLKKYWSQQLEIPITSFTSISDPRTKNKKTYPDYKGVCVVRCGSVEIQRELVFLSRQFCQNIINFLN</sequence>
<reference evidence="1 2" key="1">
    <citation type="journal article" date="2016" name="Nat. Commun.">
        <title>Thousands of microbial genomes shed light on interconnected biogeochemical processes in an aquifer system.</title>
        <authorList>
            <person name="Anantharaman K."/>
            <person name="Brown C.T."/>
            <person name="Hug L.A."/>
            <person name="Sharon I."/>
            <person name="Castelle C.J."/>
            <person name="Probst A.J."/>
            <person name="Thomas B.C."/>
            <person name="Singh A."/>
            <person name="Wilkins M.J."/>
            <person name="Karaoz U."/>
            <person name="Brodie E.L."/>
            <person name="Williams K.H."/>
            <person name="Hubbard S.S."/>
            <person name="Banfield J.F."/>
        </authorList>
    </citation>
    <scope>NUCLEOTIDE SEQUENCE [LARGE SCALE GENOMIC DNA]</scope>
</reference>
<proteinExistence type="predicted"/>
<organism evidence="1 2">
    <name type="scientific">Candidatus Yanofskybacteria bacterium RIFCSPHIGHO2_02_FULL_39_10</name>
    <dbReference type="NCBI Taxonomy" id="1802674"/>
    <lineage>
        <taxon>Bacteria</taxon>
        <taxon>Candidatus Yanofskyibacteriota</taxon>
    </lineage>
</organism>
<dbReference type="AlphaFoldDB" id="A0A1F8F6X7"/>
<evidence type="ECO:0008006" key="3">
    <source>
        <dbReference type="Google" id="ProtNLM"/>
    </source>
</evidence>
<name>A0A1F8F6X7_9BACT</name>
<gene>
    <name evidence="1" type="ORF">A3C61_03910</name>
</gene>
<dbReference type="EMBL" id="MGJO01000052">
    <property type="protein sequence ID" value="OGN08368.1"/>
    <property type="molecule type" value="Genomic_DNA"/>
</dbReference>
<accession>A0A1F8F6X7</accession>